<reference evidence="1 2" key="1">
    <citation type="submission" date="2018-08" db="EMBL/GenBank/DDBJ databases">
        <title>Salinimonas sediminis sp. nov., a piezophilic bacterium isolated from a deep-sea sediment sample from the New Britain Trench.</title>
        <authorList>
            <person name="Cao J."/>
        </authorList>
    </citation>
    <scope>NUCLEOTIDE SEQUENCE [LARGE SCALE GENOMIC DNA]</scope>
    <source>
        <strain evidence="1 2">N102</strain>
    </source>
</reference>
<dbReference type="OrthoDB" id="6388678at2"/>
<proteinExistence type="predicted"/>
<keyword evidence="2" id="KW-1185">Reference proteome</keyword>
<protein>
    <submittedName>
        <fullName evidence="1">Uncharacterized protein</fullName>
    </submittedName>
</protein>
<name>A0A346NN64_9ALTE</name>
<organism evidence="1 2">
    <name type="scientific">Salinimonas sediminis</name>
    <dbReference type="NCBI Taxonomy" id="2303538"/>
    <lineage>
        <taxon>Bacteria</taxon>
        <taxon>Pseudomonadati</taxon>
        <taxon>Pseudomonadota</taxon>
        <taxon>Gammaproteobacteria</taxon>
        <taxon>Alteromonadales</taxon>
        <taxon>Alteromonadaceae</taxon>
        <taxon>Alteromonas/Salinimonas group</taxon>
        <taxon>Salinimonas</taxon>
    </lineage>
</organism>
<evidence type="ECO:0000313" key="1">
    <source>
        <dbReference type="EMBL" id="AXR06971.1"/>
    </source>
</evidence>
<dbReference type="KEGG" id="salm:D0Y50_11775"/>
<accession>A0A346NN64</accession>
<dbReference type="EMBL" id="CP031769">
    <property type="protein sequence ID" value="AXR06971.1"/>
    <property type="molecule type" value="Genomic_DNA"/>
</dbReference>
<sequence length="82" mass="9660">MKNSPSLLFLFNGNASNNIEGYSMKLLKTKRYAKPENRFQQYLQSQPVFNWFDRYDDKKNAEPVSYPETSQSMSWIAKRVGE</sequence>
<evidence type="ECO:0000313" key="2">
    <source>
        <dbReference type="Proteomes" id="UP000262073"/>
    </source>
</evidence>
<dbReference type="RefSeq" id="WP_108567100.1">
    <property type="nucleotide sequence ID" value="NZ_CP031769.1"/>
</dbReference>
<dbReference type="Proteomes" id="UP000262073">
    <property type="component" value="Chromosome"/>
</dbReference>
<gene>
    <name evidence="1" type="ORF">D0Y50_11775</name>
</gene>
<dbReference type="AlphaFoldDB" id="A0A346NN64"/>